<dbReference type="Pfam" id="PF00425">
    <property type="entry name" value="Chorismate_bind"/>
    <property type="match status" value="1"/>
</dbReference>
<evidence type="ECO:0000313" key="7">
    <source>
        <dbReference type="EMBL" id="QSE96841.1"/>
    </source>
</evidence>
<organism evidence="7 8">
    <name type="scientific">Fulvivirga lutea</name>
    <dbReference type="NCBI Taxonomy" id="2810512"/>
    <lineage>
        <taxon>Bacteria</taxon>
        <taxon>Pseudomonadati</taxon>
        <taxon>Bacteroidota</taxon>
        <taxon>Cytophagia</taxon>
        <taxon>Cytophagales</taxon>
        <taxon>Fulvivirgaceae</taxon>
        <taxon>Fulvivirga</taxon>
    </lineage>
</organism>
<dbReference type="RefSeq" id="WP_205721355.1">
    <property type="nucleotide sequence ID" value="NZ_CP070608.1"/>
</dbReference>
<sequence>MKQVDLNTDLIIDYQKAINACINALRNININFAFWKEPKSSEINLIVDFNQTNLISDIDLETSESGFLFAPFNNSKEKVFIKRELHIQWNSDAISVNCEGKSSESFIEYLHNFEDTEYNEFHLRPDTETSDNYKSLVEESVNEIKAGKLVKVVPSRSRKITFDGRFNYGQYFNQLVSNYPTAFISLTYTSKSGIWIGATPELLIQVENDIFKTVSLAGTQSFNENQTLADTAWTQKEIEEQALVSRYIINCFKKIRLREFDEHGPKTVKAGNLIHLKTEFTVNMKETNFPELGTTMLKLLHPTSAVCGMPLKAAEEFLLAKEGYDREFYSGYLGPVNIGGRTAQFVNLRCFKIEDNCITFFAGAGVTEDSNPEKEWEETELKMNTLLNVIKSI</sequence>
<dbReference type="InterPro" id="IPR005801">
    <property type="entry name" value="ADC_synthase"/>
</dbReference>
<dbReference type="Gene3D" id="3.60.120.10">
    <property type="entry name" value="Anthranilate synthase"/>
    <property type="match status" value="1"/>
</dbReference>
<reference evidence="7" key="1">
    <citation type="submission" date="2021-02" db="EMBL/GenBank/DDBJ databases">
        <title>Fulvivirga sp. S481 isolated from sea water.</title>
        <authorList>
            <person name="Bae S.S."/>
            <person name="Baek K."/>
        </authorList>
    </citation>
    <scope>NUCLEOTIDE SEQUENCE</scope>
    <source>
        <strain evidence="7">S481</strain>
    </source>
</reference>
<dbReference type="SUPFAM" id="SSF56322">
    <property type="entry name" value="ADC synthase"/>
    <property type="match status" value="1"/>
</dbReference>
<keyword evidence="8" id="KW-1185">Reference proteome</keyword>
<dbReference type="GO" id="GO:0008909">
    <property type="term" value="F:isochorismate synthase activity"/>
    <property type="evidence" value="ECO:0007669"/>
    <property type="project" value="UniProtKB-EC"/>
</dbReference>
<dbReference type="InterPro" id="IPR004561">
    <property type="entry name" value="IsoChor_synthase"/>
</dbReference>
<dbReference type="EC" id="5.4.4.2" evidence="3"/>
<dbReference type="Proteomes" id="UP000662783">
    <property type="component" value="Chromosome"/>
</dbReference>
<dbReference type="EMBL" id="CP070608">
    <property type="protein sequence ID" value="QSE96841.1"/>
    <property type="molecule type" value="Genomic_DNA"/>
</dbReference>
<accession>A0A974WET9</accession>
<evidence type="ECO:0000313" key="8">
    <source>
        <dbReference type="Proteomes" id="UP000662783"/>
    </source>
</evidence>
<evidence type="ECO:0000256" key="1">
    <source>
        <dbReference type="ARBA" id="ARBA00000799"/>
    </source>
</evidence>
<comment type="similarity">
    <text evidence="2">Belongs to the isochorismate synthase family.</text>
</comment>
<evidence type="ECO:0000256" key="2">
    <source>
        <dbReference type="ARBA" id="ARBA00005297"/>
    </source>
</evidence>
<comment type="catalytic activity">
    <reaction evidence="1">
        <text>chorismate = isochorismate</text>
        <dbReference type="Rhea" id="RHEA:18985"/>
        <dbReference type="ChEBI" id="CHEBI:29748"/>
        <dbReference type="ChEBI" id="CHEBI:29780"/>
        <dbReference type="EC" id="5.4.4.2"/>
    </reaction>
</comment>
<feature type="domain" description="Chorismate-utilising enzyme C-terminal" evidence="6">
    <location>
        <begin position="131"/>
        <end position="382"/>
    </location>
</feature>
<evidence type="ECO:0000256" key="5">
    <source>
        <dbReference type="ARBA" id="ARBA00041564"/>
    </source>
</evidence>
<name>A0A974WET9_9BACT</name>
<dbReference type="PANTHER" id="PTHR42839:SF2">
    <property type="entry name" value="ISOCHORISMATE SYNTHASE ENTC"/>
    <property type="match status" value="1"/>
</dbReference>
<dbReference type="AlphaFoldDB" id="A0A974WET9"/>
<proteinExistence type="inferred from homology"/>
<evidence type="ECO:0000256" key="3">
    <source>
        <dbReference type="ARBA" id="ARBA00012824"/>
    </source>
</evidence>
<keyword evidence="4 7" id="KW-0413">Isomerase</keyword>
<evidence type="ECO:0000259" key="6">
    <source>
        <dbReference type="Pfam" id="PF00425"/>
    </source>
</evidence>
<evidence type="ECO:0000256" key="4">
    <source>
        <dbReference type="ARBA" id="ARBA00023235"/>
    </source>
</evidence>
<dbReference type="NCBIfam" id="TIGR00543">
    <property type="entry name" value="isochor_syn"/>
    <property type="match status" value="1"/>
</dbReference>
<dbReference type="InterPro" id="IPR015890">
    <property type="entry name" value="Chorismate_C"/>
</dbReference>
<dbReference type="KEGG" id="fuv:JR347_14740"/>
<protein>
    <recommendedName>
        <fullName evidence="3">isochorismate synthase</fullName>
        <ecNumber evidence="3">5.4.4.2</ecNumber>
    </recommendedName>
    <alternativeName>
        <fullName evidence="5">Isochorismate mutase</fullName>
    </alternativeName>
</protein>
<dbReference type="PANTHER" id="PTHR42839">
    <property type="entry name" value="ISOCHORISMATE SYNTHASE ENTC"/>
    <property type="match status" value="1"/>
</dbReference>
<gene>
    <name evidence="7" type="ORF">JR347_14740</name>
</gene>